<dbReference type="RefSeq" id="WP_215915272.1">
    <property type="nucleotide sequence ID" value="NZ_JAHKNI010000001.1"/>
</dbReference>
<sequence length="123" mass="14035">MNATQFSRPMRLARDRIGIGTITDYGYETPWATGRIEFLDPTRAETCEQCVEFERWLAETDDLPEDDAQYDAACAREAARRGLTPADLDLFHSGAWTITTDDGDIHDVPSLEFLGDGYVQWRW</sequence>
<accession>A0ABS6AT28</accession>
<name>A0ABS6AT28_9NOCA</name>
<gene>
    <name evidence="1" type="ORF">KO481_02545</name>
</gene>
<comment type="caution">
    <text evidence="1">The sequence shown here is derived from an EMBL/GenBank/DDBJ whole genome shotgun (WGS) entry which is preliminary data.</text>
</comment>
<evidence type="ECO:0000313" key="1">
    <source>
        <dbReference type="EMBL" id="MBU3060401.1"/>
    </source>
</evidence>
<proteinExistence type="predicted"/>
<reference evidence="1 2" key="1">
    <citation type="submission" date="2021-06" db="EMBL/GenBank/DDBJ databases">
        <title>Actinomycetes sequencing.</title>
        <authorList>
            <person name="Shan Q."/>
        </authorList>
    </citation>
    <scope>NUCLEOTIDE SEQUENCE [LARGE SCALE GENOMIC DNA]</scope>
    <source>
        <strain evidence="1 2">NEAU-G5</strain>
    </source>
</reference>
<dbReference type="EMBL" id="JAHKNI010000001">
    <property type="protein sequence ID" value="MBU3060401.1"/>
    <property type="molecule type" value="Genomic_DNA"/>
</dbReference>
<protein>
    <submittedName>
        <fullName evidence="1">Uncharacterized protein</fullName>
    </submittedName>
</protein>
<keyword evidence="2" id="KW-1185">Reference proteome</keyword>
<evidence type="ECO:0000313" key="2">
    <source>
        <dbReference type="Proteomes" id="UP000733379"/>
    </source>
</evidence>
<organism evidence="1 2">
    <name type="scientific">Nocardia albiluteola</name>
    <dbReference type="NCBI Taxonomy" id="2842303"/>
    <lineage>
        <taxon>Bacteria</taxon>
        <taxon>Bacillati</taxon>
        <taxon>Actinomycetota</taxon>
        <taxon>Actinomycetes</taxon>
        <taxon>Mycobacteriales</taxon>
        <taxon>Nocardiaceae</taxon>
        <taxon>Nocardia</taxon>
    </lineage>
</organism>
<dbReference type="Proteomes" id="UP000733379">
    <property type="component" value="Unassembled WGS sequence"/>
</dbReference>